<dbReference type="InterPro" id="IPR047565">
    <property type="entry name" value="Alpha-macroglob_thiol-ester_cl"/>
</dbReference>
<dbReference type="InterPro" id="IPR026284">
    <property type="entry name" value="A2MG_proteobact"/>
</dbReference>
<evidence type="ECO:0000256" key="2">
    <source>
        <dbReference type="ARBA" id="ARBA00022729"/>
    </source>
</evidence>
<comment type="function">
    <text evidence="3">Protects the bacterial cell from host peptidases.</text>
</comment>
<dbReference type="Pfam" id="PF17972">
    <property type="entry name" value="bMG5"/>
    <property type="match status" value="1"/>
</dbReference>
<dbReference type="GO" id="GO:0005615">
    <property type="term" value="C:extracellular space"/>
    <property type="evidence" value="ECO:0007669"/>
    <property type="project" value="InterPro"/>
</dbReference>
<dbReference type="InterPro" id="IPR051802">
    <property type="entry name" value="YfhM-like"/>
</dbReference>
<dbReference type="Pfam" id="PF17973">
    <property type="entry name" value="bMG10"/>
    <property type="match status" value="1"/>
</dbReference>
<evidence type="ECO:0000256" key="4">
    <source>
        <dbReference type="SAM" id="MobiDB-lite"/>
    </source>
</evidence>
<evidence type="ECO:0000256" key="1">
    <source>
        <dbReference type="ARBA" id="ARBA00010556"/>
    </source>
</evidence>
<dbReference type="InterPro" id="IPR011626">
    <property type="entry name" value="Alpha-macroglobulin_TED"/>
</dbReference>
<dbReference type="InterPro" id="IPR041246">
    <property type="entry name" value="Bact_MG10"/>
</dbReference>
<dbReference type="Pfam" id="PF11974">
    <property type="entry name" value="bMG3"/>
    <property type="match status" value="1"/>
</dbReference>
<dbReference type="PIRSF" id="PIRSF038980">
    <property type="entry name" value="A2M_bac"/>
    <property type="match status" value="1"/>
</dbReference>
<evidence type="ECO:0000313" key="8">
    <source>
        <dbReference type="EMBL" id="MDO6422176.1"/>
    </source>
</evidence>
<dbReference type="Pfam" id="PF07678">
    <property type="entry name" value="TED_complement"/>
    <property type="match status" value="1"/>
</dbReference>
<evidence type="ECO:0000256" key="5">
    <source>
        <dbReference type="SAM" id="SignalP"/>
    </source>
</evidence>
<accession>A0AAW7X603</accession>
<dbReference type="RefSeq" id="WP_303492046.1">
    <property type="nucleotide sequence ID" value="NZ_JAUOPB010000004.1"/>
</dbReference>
<feature type="region of interest" description="Disordered" evidence="4">
    <location>
        <begin position="31"/>
        <end position="57"/>
    </location>
</feature>
<organism evidence="8 9">
    <name type="scientific">Saccharophagus degradans</name>
    <dbReference type="NCBI Taxonomy" id="86304"/>
    <lineage>
        <taxon>Bacteria</taxon>
        <taxon>Pseudomonadati</taxon>
        <taxon>Pseudomonadota</taxon>
        <taxon>Gammaproteobacteria</taxon>
        <taxon>Cellvibrionales</taxon>
        <taxon>Cellvibrionaceae</taxon>
        <taxon>Saccharophagus</taxon>
    </lineage>
</organism>
<evidence type="ECO:0000313" key="9">
    <source>
        <dbReference type="Proteomes" id="UP001169760"/>
    </source>
</evidence>
<dbReference type="InterPro" id="IPR011625">
    <property type="entry name" value="A2M_N_BRD"/>
</dbReference>
<dbReference type="InterPro" id="IPR049120">
    <property type="entry name" value="A2M_bMG2"/>
</dbReference>
<feature type="domain" description="Alpha-2-macroglobulin bait region" evidence="6">
    <location>
        <begin position="754"/>
        <end position="898"/>
    </location>
</feature>
<dbReference type="EMBL" id="JAUOPB010000004">
    <property type="protein sequence ID" value="MDO6422176.1"/>
    <property type="molecule type" value="Genomic_DNA"/>
</dbReference>
<comment type="similarity">
    <text evidence="1">Belongs to the protease inhibitor I39 (alpha-2-macroglobulin) family. Bacterial alpha-2-macroglobulin subfamily.</text>
</comment>
<dbReference type="PANTHER" id="PTHR40094">
    <property type="entry name" value="ALPHA-2-MACROGLOBULIN HOMOLOG"/>
    <property type="match status" value="1"/>
</dbReference>
<feature type="domain" description="Alpha-2-macroglobulin" evidence="7">
    <location>
        <begin position="962"/>
        <end position="1050"/>
    </location>
</feature>
<dbReference type="CDD" id="cd02891">
    <property type="entry name" value="A2M_like"/>
    <property type="match status" value="1"/>
</dbReference>
<dbReference type="Proteomes" id="UP001169760">
    <property type="component" value="Unassembled WGS sequence"/>
</dbReference>
<dbReference type="InterPro" id="IPR040639">
    <property type="entry name" value="A2MG_MG1"/>
</dbReference>
<dbReference type="SMART" id="SM01359">
    <property type="entry name" value="A2M_N_2"/>
    <property type="match status" value="1"/>
</dbReference>
<evidence type="ECO:0000259" key="6">
    <source>
        <dbReference type="SMART" id="SM01359"/>
    </source>
</evidence>
<dbReference type="Pfam" id="PF01835">
    <property type="entry name" value="MG2"/>
    <property type="match status" value="1"/>
</dbReference>
<dbReference type="Pfam" id="PF00207">
    <property type="entry name" value="A2M"/>
    <property type="match status" value="1"/>
</dbReference>
<dbReference type="Pfam" id="PF21142">
    <property type="entry name" value="A2M_bMG2"/>
    <property type="match status" value="1"/>
</dbReference>
<dbReference type="InterPro" id="IPR041462">
    <property type="entry name" value="Bact_A2M_MG6"/>
</dbReference>
<dbReference type="InterPro" id="IPR008930">
    <property type="entry name" value="Terpenoid_cyclase/PrenylTrfase"/>
</dbReference>
<evidence type="ECO:0000259" key="7">
    <source>
        <dbReference type="SMART" id="SM01360"/>
    </source>
</evidence>
<dbReference type="SMART" id="SM01419">
    <property type="entry name" value="Thiol-ester_cl"/>
    <property type="match status" value="1"/>
</dbReference>
<dbReference type="Gene3D" id="2.60.40.1930">
    <property type="match status" value="1"/>
</dbReference>
<dbReference type="GO" id="GO:0004866">
    <property type="term" value="F:endopeptidase inhibitor activity"/>
    <property type="evidence" value="ECO:0007669"/>
    <property type="project" value="UniProtKB-UniRule"/>
</dbReference>
<dbReference type="SMART" id="SM01360">
    <property type="entry name" value="A2M"/>
    <property type="match status" value="1"/>
</dbReference>
<keyword evidence="3" id="KW-0472">Membrane</keyword>
<feature type="signal peptide" evidence="5">
    <location>
        <begin position="1"/>
        <end position="21"/>
    </location>
</feature>
<keyword evidence="3" id="KW-0646">Protease inhibitor</keyword>
<sequence>MNKWMTVKATLLALVVTCAGCFDSNTDNKQLSNSAGEPANSSLSSSQLASQSASQSTAAKPKTAAELAKLKQDFAKTPFDVMHIAELSYQQAPAIAVTLSAPIDPQASWQNYFELLDKNSSPIKGEWILGEHLNVVYFPFTQPSTQYIVRVNSGLKGLSGRLLASDVEKQLQTQARQQSVKFVSRGSQLAPQLSEGLTVEAVNVKAVDVDFLRLNDDAIGAFLAGGLSNYAYDLQRLKHTTTLAYSARFDLNSSENKTEKTVLPLAAIKPLQEPGVYITVMKEAGDYPYNYNTTWFAVGDISVQARQYPNQLVAFVHSAVKVKPIAQATVTLYDQAGRELAKERADAQGKVSFATAMDKASYLIAQHNKHLSVLTLKGAAMDLSEFSLAARQNFPLEFFMYGPRDIYRPGEEVIVNGLLRDNDGRLLEASNIQARILRPDGRVFQNFVWQGDAQAFYEHRFLLPQQTVTGDWQLAAKLGNGREFTFTFKVEEFLPERMKLALSATANTRFIRDEKLTINVQGDYLYGAPAAGNRAEATLVLRQKRKLFDEWQGFVFGAEDYNNFNTDTALDELTLDDNGSASITLPAEWQGASQPIEISTRVSLFESGGRPVSRTINHTYWPRETLVGVRPLWDTEIASPRTDVQLELINVNTQGKLQAAENLTVVAIRENARYYWQWDDGWQYRQNEANVPVYSRVISLSAEERTQVSIPVEYGNYRLEVRDQQQTLLNSYRFFAGWHWDSPEIGATGRPDKLDLTLNADAIESGQQATLTFNAPYDGLMVFTVEANELMWLESREIQAGDNTLTLPVNNNWDRHDIYATVTLLRSGDSQRKYLPKRAFGLAHLPLNRDNRKLSVSLQAPEKILPTSELTTKIKVDNAEGKQVFVTLSAVDTGVLSLTQFKTPNAHKWFFAARGYNVDIRDTWAAFIEQLSARMATRRFGGDADEMARGGEAPQSDVQIVSLYSGKVQLDSNGEADVNLSLPYFNGELRLMAMAWAEGDFGEQEAKVTVAAPLIAEVSTPRFLAKGDKANATLDLQNLTEREMHLDVEFSASNILGAKKITQTMLLQPKQKQIVQLPLMGAAYYGTGSIVLKATEQSAGGDASVARSWNLSLRPAFPSETVRNESVVNAGEALQLPMQEAARFDGDTLSVMLSMSPTPPFDVQQQLHQLIQYPYGCLEQTTSRAWPLLKTSYAELMKYDLTDDKRVAKNRDQLIEGAIARISGMQRSDGSFGLWSNQSREAHWLTVYATEFLIAAKDQGFNVDDSVLNSAIAKVKKYVTLHSIQWSEREHYSTWPEHYHFSYRAYAAYVMAQRQQVSLGDVRNLFDRYHGSAKTPLPLAQIAAALETLGDKARSEKAWTLAFARDELARGYGGDYASPVRDQAWITALALDSRLVKEPLQLVFTLRDSARTRRWISTQERFALYTLGQKLNQRETHWQASLQVNDAPIAIDQSTPWRGYWKREAVPSALTLTNSDNKPLFTNLTLQGYPVEPNYDIAEGIQVRRFFYNDRGEVISLNNVKTGDLILVRVDMQSIDEYRLPDAMLVELLPAGLELENQNLSSAVAMQDMRVQNKTVAQWMANTAIVHQEFRDDRYVAALSLSRKTASVFYLARAVTPGEYLVPPSLVEDMYRPEIRAVGGKETTLVISPK</sequence>
<dbReference type="PANTHER" id="PTHR40094:SF1">
    <property type="entry name" value="UBIQUITIN DOMAIN-CONTAINING PROTEIN"/>
    <property type="match status" value="1"/>
</dbReference>
<dbReference type="InterPro" id="IPR021868">
    <property type="entry name" value="Alpha_2_Macroglob_MG3"/>
</dbReference>
<evidence type="ECO:0000256" key="3">
    <source>
        <dbReference type="PIRNR" id="PIRNR038980"/>
    </source>
</evidence>
<protein>
    <recommendedName>
        <fullName evidence="3">Alpha-2-macroglobulin</fullName>
    </recommendedName>
</protein>
<feature type="chain" id="PRO_5043532605" description="Alpha-2-macroglobulin" evidence="5">
    <location>
        <begin position="22"/>
        <end position="1650"/>
    </location>
</feature>
<dbReference type="InterPro" id="IPR041203">
    <property type="entry name" value="Bact_A2M_MG5"/>
</dbReference>
<dbReference type="Gene3D" id="1.50.10.20">
    <property type="match status" value="1"/>
</dbReference>
<dbReference type="Pfam" id="PF17970">
    <property type="entry name" value="bMG1"/>
    <property type="match status" value="1"/>
</dbReference>
<keyword evidence="2 5" id="KW-0732">Signal</keyword>
<dbReference type="InterPro" id="IPR001599">
    <property type="entry name" value="Macroglobln_a2"/>
</dbReference>
<gene>
    <name evidence="8" type="ORF">Q4521_06805</name>
</gene>
<keyword evidence="3" id="KW-1003">Cell membrane</keyword>
<dbReference type="Pfam" id="PF07703">
    <property type="entry name" value="A2M_BRD"/>
    <property type="match status" value="1"/>
</dbReference>
<reference evidence="8" key="1">
    <citation type="submission" date="2023-07" db="EMBL/GenBank/DDBJ databases">
        <title>Genome content predicts the carbon catabolic preferences of heterotrophic bacteria.</title>
        <authorList>
            <person name="Gralka M."/>
        </authorList>
    </citation>
    <scope>NUCLEOTIDE SEQUENCE</scope>
    <source>
        <strain evidence="8">I3M17_2</strain>
    </source>
</reference>
<name>A0AAW7X603_9GAMM</name>
<dbReference type="Pfam" id="PF17962">
    <property type="entry name" value="bMG6"/>
    <property type="match status" value="1"/>
</dbReference>
<dbReference type="InterPro" id="IPR002890">
    <property type="entry name" value="MG2"/>
</dbReference>
<proteinExistence type="inferred from homology"/>
<feature type="compositionally biased region" description="Low complexity" evidence="4">
    <location>
        <begin position="38"/>
        <end position="57"/>
    </location>
</feature>
<dbReference type="SUPFAM" id="SSF48239">
    <property type="entry name" value="Terpenoid cyclases/Protein prenyltransferases"/>
    <property type="match status" value="1"/>
</dbReference>
<comment type="caution">
    <text evidence="8">The sequence shown here is derived from an EMBL/GenBank/DDBJ whole genome shotgun (WGS) entry which is preliminary data.</text>
</comment>